<reference evidence="1 2" key="1">
    <citation type="submission" date="2019-06" db="EMBL/GenBank/DDBJ databases">
        <title>Saccharibacillus brassicae sp. nov., an endophytic bacterium isolated from Chinese cabbage seeds (Brassica pekinensis).</title>
        <authorList>
            <person name="Jiang L."/>
            <person name="Lee J."/>
            <person name="Kim S.W."/>
        </authorList>
    </citation>
    <scope>NUCLEOTIDE SEQUENCE [LARGE SCALE GENOMIC DNA]</scope>
    <source>
        <strain evidence="2">KCTC 43072 / ATSA2</strain>
    </source>
</reference>
<gene>
    <name evidence="1" type="ORF">FFV09_18595</name>
</gene>
<accession>A0A4Y6V1G1</accession>
<dbReference type="AlphaFoldDB" id="A0A4Y6V1G1"/>
<keyword evidence="2" id="KW-1185">Reference proteome</keyword>
<sequence>MEMEAVKLEQIVMKWYPDMLAFLKQQELDSVIVLRDGMGILEAEDALDIIHHSILEHQSPEVLQ</sequence>
<evidence type="ECO:0000313" key="2">
    <source>
        <dbReference type="Proteomes" id="UP000316968"/>
    </source>
</evidence>
<dbReference type="Proteomes" id="UP000316968">
    <property type="component" value="Chromosome"/>
</dbReference>
<name>A0A4Y6V1G1_SACBS</name>
<proteinExistence type="predicted"/>
<dbReference type="KEGG" id="saca:FFV09_18595"/>
<protein>
    <submittedName>
        <fullName evidence="1">Uncharacterized protein</fullName>
    </submittedName>
</protein>
<organism evidence="1 2">
    <name type="scientific">Saccharibacillus brassicae</name>
    <dbReference type="NCBI Taxonomy" id="2583377"/>
    <lineage>
        <taxon>Bacteria</taxon>
        <taxon>Bacillati</taxon>
        <taxon>Bacillota</taxon>
        <taxon>Bacilli</taxon>
        <taxon>Bacillales</taxon>
        <taxon>Paenibacillaceae</taxon>
        <taxon>Saccharibacillus</taxon>
    </lineage>
</organism>
<dbReference type="OrthoDB" id="2991087at2"/>
<evidence type="ECO:0000313" key="1">
    <source>
        <dbReference type="EMBL" id="QDH23843.1"/>
    </source>
</evidence>
<dbReference type="RefSeq" id="WP_141450535.1">
    <property type="nucleotide sequence ID" value="NZ_CBCSAZ010000003.1"/>
</dbReference>
<dbReference type="EMBL" id="CP041217">
    <property type="protein sequence ID" value="QDH23843.1"/>
    <property type="molecule type" value="Genomic_DNA"/>
</dbReference>